<dbReference type="InterPro" id="IPR016167">
    <property type="entry name" value="FAD-bd_PCMH_sub1"/>
</dbReference>
<dbReference type="Pfam" id="PF08031">
    <property type="entry name" value="BBE"/>
    <property type="match status" value="1"/>
</dbReference>
<evidence type="ECO:0000256" key="4">
    <source>
        <dbReference type="ARBA" id="ARBA00022729"/>
    </source>
</evidence>
<name>A0A166EUA5_DAUCS</name>
<evidence type="ECO:0000256" key="3">
    <source>
        <dbReference type="ARBA" id="ARBA00022630"/>
    </source>
</evidence>
<keyword evidence="8" id="KW-0812">Transmembrane</keyword>
<evidence type="ECO:0000256" key="8">
    <source>
        <dbReference type="SAM" id="Phobius"/>
    </source>
</evidence>
<evidence type="ECO:0000313" key="10">
    <source>
        <dbReference type="EMBL" id="KZN06988.1"/>
    </source>
</evidence>
<evidence type="ECO:0000256" key="6">
    <source>
        <dbReference type="ARBA" id="ARBA00023157"/>
    </source>
</evidence>
<dbReference type="PANTHER" id="PTHR32448">
    <property type="entry name" value="OS08G0158400 PROTEIN"/>
    <property type="match status" value="1"/>
</dbReference>
<accession>A0A166EUA5</accession>
<keyword evidence="5" id="KW-0274">FAD</keyword>
<keyword evidence="7" id="KW-0325">Glycoprotein</keyword>
<dbReference type="InterPro" id="IPR016166">
    <property type="entry name" value="FAD-bd_PCMH"/>
</dbReference>
<dbReference type="Gene3D" id="3.40.462.20">
    <property type="match status" value="2"/>
</dbReference>
<keyword evidence="3" id="KW-0285">Flavoprotein</keyword>
<keyword evidence="6" id="KW-1015">Disulfide bond</keyword>
<dbReference type="GO" id="GO:0071949">
    <property type="term" value="F:FAD binding"/>
    <property type="evidence" value="ECO:0007669"/>
    <property type="project" value="InterPro"/>
</dbReference>
<dbReference type="InterPro" id="IPR016169">
    <property type="entry name" value="FAD-bd_PCMH_sub2"/>
</dbReference>
<dbReference type="Gene3D" id="3.30.465.10">
    <property type="match status" value="2"/>
</dbReference>
<feature type="domain" description="FAD-binding PCMH-type" evidence="9">
    <location>
        <begin position="80"/>
        <end position="256"/>
    </location>
</feature>
<dbReference type="Pfam" id="PF01565">
    <property type="entry name" value="FAD_binding_4"/>
    <property type="match status" value="2"/>
</dbReference>
<dbReference type="Gene3D" id="3.30.43.10">
    <property type="entry name" value="Uridine Diphospho-n-acetylenolpyruvylglucosamine Reductase, domain 2"/>
    <property type="match status" value="2"/>
</dbReference>
<dbReference type="GO" id="GO:0016491">
    <property type="term" value="F:oxidoreductase activity"/>
    <property type="evidence" value="ECO:0007669"/>
    <property type="project" value="InterPro"/>
</dbReference>
<dbReference type="OMA" id="IQCLSHN"/>
<dbReference type="InterPro" id="IPR006094">
    <property type="entry name" value="Oxid_FAD_bind_N"/>
</dbReference>
<dbReference type="EMBL" id="LNRQ01000002">
    <property type="protein sequence ID" value="KZN06988.1"/>
    <property type="molecule type" value="Genomic_DNA"/>
</dbReference>
<dbReference type="AlphaFoldDB" id="A0A166EUA5"/>
<dbReference type="SUPFAM" id="SSF56176">
    <property type="entry name" value="FAD-binding/transporter-associated domain-like"/>
    <property type="match status" value="2"/>
</dbReference>
<comment type="similarity">
    <text evidence="2">Belongs to the oxygen-dependent FAD-linked oxidoreductase family.</text>
</comment>
<feature type="transmembrane region" description="Helical" evidence="8">
    <location>
        <begin position="12"/>
        <end position="33"/>
    </location>
</feature>
<proteinExistence type="inferred from homology"/>
<comment type="caution">
    <text evidence="10">The sequence shown here is derived from an EMBL/GenBank/DDBJ whole genome shotgun (WGS) entry which is preliminary data.</text>
</comment>
<evidence type="ECO:0000256" key="7">
    <source>
        <dbReference type="ARBA" id="ARBA00023180"/>
    </source>
</evidence>
<evidence type="ECO:0000256" key="2">
    <source>
        <dbReference type="ARBA" id="ARBA00005466"/>
    </source>
</evidence>
<keyword evidence="8" id="KW-0472">Membrane</keyword>
<dbReference type="PROSITE" id="PS51387">
    <property type="entry name" value="FAD_PCMH"/>
    <property type="match status" value="2"/>
</dbReference>
<comment type="cofactor">
    <cofactor evidence="1">
        <name>FAD</name>
        <dbReference type="ChEBI" id="CHEBI:57692"/>
    </cofactor>
</comment>
<gene>
    <name evidence="10" type="ORF">DCAR_007825</name>
</gene>
<dbReference type="Gramene" id="KZN06988">
    <property type="protein sequence ID" value="KZN06988"/>
    <property type="gene ID" value="DCAR_007825"/>
</dbReference>
<dbReference type="InterPro" id="IPR012951">
    <property type="entry name" value="BBE"/>
</dbReference>
<protein>
    <recommendedName>
        <fullName evidence="9">FAD-binding PCMH-type domain-containing protein</fullName>
    </recommendedName>
</protein>
<sequence length="936" mass="103636">MALSISFNNLASYLISFKILVLFSASGVISYPIEDVFYRCLSFNSGNSIPFSTSLYTRNITSFDSVLASTAQNLRLLGPTIPKPLLIFTPSQESHIQAAVICSKQLGIQLRVRSGGHDYEGVSYVSKMGSPFLILDLSKLRAVRVNIQDNTAWAQAGATVGEVYYRVAEKSKFHGLAAGLCTSLGIGGHITGGAYGTLMRKYGLGVDNVVDAQIIDANGKLMDRRAMGEDLFWAIRGGGGGSFGVIVSWKIKLVPVPSIVTVFYVPRTLDQGATKLLYKWQQIADKLDERLFLRVIIQPTDSAKKGQRTITTGYSAHFLGTADELLEVLTKSFPELGVKKSDCSEMSWLQSVLYIAQYPANTPPELLILLSQLYPGCIIDSGIPQRAKTKIYSVHTHSRGTQEMELAILLSLTFSILALLFTAATAASTPVEHSFHQCLSQNSDIPVPFSTTFYTPNNASFTSVLVSNAQNLRFIEPSVPKPELIFVPFNISHIQAAVICSKQLQIQLRVRSGGHDYEGLSYASDTNQPFLLLDLSNFKSIIVNIDDNSAWVEAGATIGQLYYRIAQKSKIHGYPAGLCPSVGVGGHITGGGYGPLMRKYGLAADNVVDVQLVNANGIILDRKSMGEDLFWAIRGGTGGSFGIIISWKINLVTVPSTVTFFNVVKTAEKEKIKLLHKYQQIAHKVDEDLFIRVIFQDVDAATKGEKTVQTSYNALFLGGTDRLLKVMNESFPELGLKKEDCNEMSWLDSVLSISASSGYNTSLEALIEGRPPARLSFKAKSDYVQKPISKTGLKGLLNRFLEEDSPFMIWTPYGGKMSQISESEIPFPHRKGNRFMIQYITGWFTDDKDVEAKHIGWMRNLYSYMERYVSRSPRAAYVNYRDLDLGMNKDRSTSFLEASSWGTKYFKSNFERLASIKSKVDPDNFFFHEQSIPRLM</sequence>
<dbReference type="InterPro" id="IPR036318">
    <property type="entry name" value="FAD-bd_PCMH-like_sf"/>
</dbReference>
<reference evidence="10" key="1">
    <citation type="journal article" date="2016" name="Nat. Genet.">
        <title>A high-quality carrot genome assembly provides new insights into carotenoid accumulation and asterid genome evolution.</title>
        <authorList>
            <person name="Iorizzo M."/>
            <person name="Ellison S."/>
            <person name="Senalik D."/>
            <person name="Zeng P."/>
            <person name="Satapoomin P."/>
            <person name="Huang J."/>
            <person name="Bowman M."/>
            <person name="Iovene M."/>
            <person name="Sanseverino W."/>
            <person name="Cavagnaro P."/>
            <person name="Yildiz M."/>
            <person name="Macko-Podgorni A."/>
            <person name="Moranska E."/>
            <person name="Grzebelus E."/>
            <person name="Grzebelus D."/>
            <person name="Ashrafi H."/>
            <person name="Zheng Z."/>
            <person name="Cheng S."/>
            <person name="Spooner D."/>
            <person name="Van Deynze A."/>
            <person name="Simon P."/>
        </authorList>
    </citation>
    <scope>NUCLEOTIDE SEQUENCE [LARGE SCALE GENOMIC DNA]</scope>
    <source>
        <tissue evidence="10">Leaf</tissue>
    </source>
</reference>
<evidence type="ECO:0000256" key="5">
    <source>
        <dbReference type="ARBA" id="ARBA00022827"/>
    </source>
</evidence>
<organism evidence="10">
    <name type="scientific">Daucus carota subsp. sativus</name>
    <name type="common">Carrot</name>
    <dbReference type="NCBI Taxonomy" id="79200"/>
    <lineage>
        <taxon>Eukaryota</taxon>
        <taxon>Viridiplantae</taxon>
        <taxon>Streptophyta</taxon>
        <taxon>Embryophyta</taxon>
        <taxon>Tracheophyta</taxon>
        <taxon>Spermatophyta</taxon>
        <taxon>Magnoliopsida</taxon>
        <taxon>eudicotyledons</taxon>
        <taxon>Gunneridae</taxon>
        <taxon>Pentapetalae</taxon>
        <taxon>asterids</taxon>
        <taxon>campanulids</taxon>
        <taxon>Apiales</taxon>
        <taxon>Apiaceae</taxon>
        <taxon>Apioideae</taxon>
        <taxon>Scandiceae</taxon>
        <taxon>Daucinae</taxon>
        <taxon>Daucus</taxon>
        <taxon>Daucus sect. Daucus</taxon>
    </lineage>
</organism>
<keyword evidence="4" id="KW-0732">Signal</keyword>
<keyword evidence="8" id="KW-1133">Transmembrane helix</keyword>
<evidence type="ECO:0000256" key="1">
    <source>
        <dbReference type="ARBA" id="ARBA00001974"/>
    </source>
</evidence>
<feature type="domain" description="FAD-binding PCMH-type" evidence="9">
    <location>
        <begin position="478"/>
        <end position="654"/>
    </location>
</feature>
<evidence type="ECO:0000259" key="9">
    <source>
        <dbReference type="PROSITE" id="PS51387"/>
    </source>
</evidence>
<dbReference type="STRING" id="79200.A0A166EUA5"/>
<dbReference type="FunFam" id="3.30.43.10:FF:000004">
    <property type="entry name" value="Berberine bridge enzyme-like 15"/>
    <property type="match status" value="2"/>
</dbReference>